<dbReference type="PROSITE" id="PS01124">
    <property type="entry name" value="HTH_ARAC_FAMILY_2"/>
    <property type="match status" value="1"/>
</dbReference>
<dbReference type="AlphaFoldDB" id="A0A4Q1SIF5"/>
<dbReference type="GO" id="GO:0043565">
    <property type="term" value="F:sequence-specific DNA binding"/>
    <property type="evidence" value="ECO:0007669"/>
    <property type="project" value="InterPro"/>
</dbReference>
<dbReference type="PRINTS" id="PR00032">
    <property type="entry name" value="HTHARAC"/>
</dbReference>
<dbReference type="OrthoDB" id="121508at2"/>
<proteinExistence type="predicted"/>
<accession>A0A4Q1SIF5</accession>
<dbReference type="PANTHER" id="PTHR46796:SF6">
    <property type="entry name" value="ARAC SUBFAMILY"/>
    <property type="match status" value="1"/>
</dbReference>
<keyword evidence="3" id="KW-0804">Transcription</keyword>
<sequence length="294" mass="33102">MDRIEDRISVIRQDRMVPLLPGRPEQSSAHLPWRGLTVEKHLIGAVEIPEHEHTSLCLHLQTSAPVEMEWWSEGRHGLERTGPGSLTLLDAGTRDRLRWGGGSRRLVVSVDPSLVQRAAQELHLPLPAGMASRWNFEDRQLRLLLTEIDREMSSGWGTGALYGDLLGMSLTVALLRKYGAPRATSPQGNRHQVRRVLEFIREHSHDSLRLEQLAEVAGMSVFHFARIFREATGLTPHRYVLEERIRRAGALLERGSRSMAEVAAETGFATPQHFARAFRSVTGLSPSAWRQQRG</sequence>
<evidence type="ECO:0000256" key="2">
    <source>
        <dbReference type="ARBA" id="ARBA00023125"/>
    </source>
</evidence>
<evidence type="ECO:0000313" key="6">
    <source>
        <dbReference type="Proteomes" id="UP000290253"/>
    </source>
</evidence>
<protein>
    <submittedName>
        <fullName evidence="5">AraC family transcriptional regulator</fullName>
    </submittedName>
</protein>
<evidence type="ECO:0000256" key="3">
    <source>
        <dbReference type="ARBA" id="ARBA00023163"/>
    </source>
</evidence>
<dbReference type="InterPro" id="IPR020449">
    <property type="entry name" value="Tscrpt_reg_AraC-type_HTH"/>
</dbReference>
<dbReference type="SUPFAM" id="SSF46689">
    <property type="entry name" value="Homeodomain-like"/>
    <property type="match status" value="2"/>
</dbReference>
<evidence type="ECO:0000313" key="5">
    <source>
        <dbReference type="EMBL" id="RXS97173.1"/>
    </source>
</evidence>
<keyword evidence="6" id="KW-1185">Reference proteome</keyword>
<dbReference type="Gene3D" id="1.10.10.60">
    <property type="entry name" value="Homeodomain-like"/>
    <property type="match status" value="2"/>
</dbReference>
<dbReference type="RefSeq" id="WP_129206953.1">
    <property type="nucleotide sequence ID" value="NZ_BMGU01000001.1"/>
</dbReference>
<name>A0A4Q1SIF5_9BACT</name>
<dbReference type="Pfam" id="PF12833">
    <property type="entry name" value="HTH_18"/>
    <property type="match status" value="1"/>
</dbReference>
<comment type="caution">
    <text evidence="5">The sequence shown here is derived from an EMBL/GenBank/DDBJ whole genome shotgun (WGS) entry which is preliminary data.</text>
</comment>
<evidence type="ECO:0000259" key="4">
    <source>
        <dbReference type="PROSITE" id="PS01124"/>
    </source>
</evidence>
<dbReference type="InterPro" id="IPR009057">
    <property type="entry name" value="Homeodomain-like_sf"/>
</dbReference>
<dbReference type="Proteomes" id="UP000290253">
    <property type="component" value="Unassembled WGS sequence"/>
</dbReference>
<dbReference type="GO" id="GO:0003700">
    <property type="term" value="F:DNA-binding transcription factor activity"/>
    <property type="evidence" value="ECO:0007669"/>
    <property type="project" value="InterPro"/>
</dbReference>
<dbReference type="InterPro" id="IPR050204">
    <property type="entry name" value="AraC_XylS_family_regulators"/>
</dbReference>
<keyword evidence="1" id="KW-0805">Transcription regulation</keyword>
<dbReference type="EMBL" id="SDMK01000001">
    <property type="protein sequence ID" value="RXS97173.1"/>
    <property type="molecule type" value="Genomic_DNA"/>
</dbReference>
<feature type="domain" description="HTH araC/xylS-type" evidence="4">
    <location>
        <begin position="194"/>
        <end position="292"/>
    </location>
</feature>
<dbReference type="InterPro" id="IPR018060">
    <property type="entry name" value="HTH_AraC"/>
</dbReference>
<evidence type="ECO:0000256" key="1">
    <source>
        <dbReference type="ARBA" id="ARBA00023015"/>
    </source>
</evidence>
<organism evidence="5 6">
    <name type="scientific">Silvibacterium dinghuense</name>
    <dbReference type="NCBI Taxonomy" id="1560006"/>
    <lineage>
        <taxon>Bacteria</taxon>
        <taxon>Pseudomonadati</taxon>
        <taxon>Acidobacteriota</taxon>
        <taxon>Terriglobia</taxon>
        <taxon>Terriglobales</taxon>
        <taxon>Acidobacteriaceae</taxon>
        <taxon>Silvibacterium</taxon>
    </lineage>
</organism>
<keyword evidence="2" id="KW-0238">DNA-binding</keyword>
<dbReference type="SMART" id="SM00342">
    <property type="entry name" value="HTH_ARAC"/>
    <property type="match status" value="1"/>
</dbReference>
<gene>
    <name evidence="5" type="ORF">ESZ00_04460</name>
</gene>
<reference evidence="5 6" key="1">
    <citation type="journal article" date="2016" name="Int. J. Syst. Evol. Microbiol.">
        <title>Acidipila dinghuensis sp. nov., an acidobacterium isolated from forest soil.</title>
        <authorList>
            <person name="Jiang Y.W."/>
            <person name="Wang J."/>
            <person name="Chen M.H."/>
            <person name="Lv Y.Y."/>
            <person name="Qiu L.H."/>
        </authorList>
    </citation>
    <scope>NUCLEOTIDE SEQUENCE [LARGE SCALE GENOMIC DNA]</scope>
    <source>
        <strain evidence="5 6">DHOF10</strain>
    </source>
</reference>
<dbReference type="PANTHER" id="PTHR46796">
    <property type="entry name" value="HTH-TYPE TRANSCRIPTIONAL ACTIVATOR RHAS-RELATED"/>
    <property type="match status" value="1"/>
</dbReference>